<sequence>MSSMKDEQWLWSPVERRCLSLLQSKNTRKSLLQIQSFMLRNALETNINLFTKFISACCAATLSGLTDKLDGVRYARHVFDHGSHGGDTFLCNSMIKAHVDNHQFPECMTLYRDLKRETCFVPDSYTFPSLLKSCGHSLAFREGHQLHGQVVQMGFLSDLFVSTVLVDVYVKFRDMNTAREVFDEMPQRSLVSWTSLIVGYAKLGDMLMSKALFDQMPEKDVVAFNAMIDGYVKSENIGSGRELFDEMPERNIVSWTTLIDGYCKIGDLANARMLFDAMPAKNLVSWNAIIGGYCQNKQPHEALKFFREMQSNSSFQPDDVTIVSVLPAIADLGAVAFGGWVQKYVQRKKLDRASNVCTALVDMFAKCGEVEKAKQFFDSVPDRETSCWNAMINGFAVNGNAKESLEVFMEMLQEGVKPNEVTIIGVLSACNHGGLVEEAQKWFKAMGDYGISPRIDHYGCMVDILGRAGRLEEAEELIRSMPYEANGIILSSFLLNCGRHRDVEKAERVVKKAFEIEPWNDGNYVIMRNLYAKERRWRNVEEIEGLMRRNKARKEVGCSSVEIGSDVWEFVAGDRGHPHWKLMNWVMEQLRLHMKGDDDPLLA</sequence>
<dbReference type="FunFam" id="1.25.40.10:FF:000184">
    <property type="entry name" value="Pentatricopeptide repeat-containing protein, chloroplastic"/>
    <property type="match status" value="1"/>
</dbReference>
<comment type="caution">
    <text evidence="4">The sequence shown here is derived from an EMBL/GenBank/DDBJ whole genome shotgun (WGS) entry which is preliminary data.</text>
</comment>
<dbReference type="NCBIfam" id="TIGR00756">
    <property type="entry name" value="PPR"/>
    <property type="match status" value="6"/>
</dbReference>
<evidence type="ECO:0000256" key="1">
    <source>
        <dbReference type="ARBA" id="ARBA00006643"/>
    </source>
</evidence>
<name>A0AAP0HND7_9MAGN</name>
<keyword evidence="5" id="KW-1185">Reference proteome</keyword>
<evidence type="ECO:0000256" key="3">
    <source>
        <dbReference type="PROSITE-ProRule" id="PRU00708"/>
    </source>
</evidence>
<evidence type="ECO:0000313" key="4">
    <source>
        <dbReference type="EMBL" id="KAK9095203.1"/>
    </source>
</evidence>
<dbReference type="Pfam" id="PF20431">
    <property type="entry name" value="E_motif"/>
    <property type="match status" value="1"/>
</dbReference>
<dbReference type="InterPro" id="IPR002885">
    <property type="entry name" value="PPR_rpt"/>
</dbReference>
<feature type="repeat" description="PPR" evidence="3">
    <location>
        <begin position="384"/>
        <end position="418"/>
    </location>
</feature>
<dbReference type="Proteomes" id="UP001419268">
    <property type="component" value="Unassembled WGS sequence"/>
</dbReference>
<dbReference type="GO" id="GO:0003723">
    <property type="term" value="F:RNA binding"/>
    <property type="evidence" value="ECO:0007669"/>
    <property type="project" value="InterPro"/>
</dbReference>
<organism evidence="4 5">
    <name type="scientific">Stephania cephalantha</name>
    <dbReference type="NCBI Taxonomy" id="152367"/>
    <lineage>
        <taxon>Eukaryota</taxon>
        <taxon>Viridiplantae</taxon>
        <taxon>Streptophyta</taxon>
        <taxon>Embryophyta</taxon>
        <taxon>Tracheophyta</taxon>
        <taxon>Spermatophyta</taxon>
        <taxon>Magnoliopsida</taxon>
        <taxon>Ranunculales</taxon>
        <taxon>Menispermaceae</taxon>
        <taxon>Menispermoideae</taxon>
        <taxon>Cissampelideae</taxon>
        <taxon>Stephania</taxon>
    </lineage>
</organism>
<dbReference type="PROSITE" id="PS51375">
    <property type="entry name" value="PPR"/>
    <property type="match status" value="5"/>
</dbReference>
<feature type="repeat" description="PPR" evidence="3">
    <location>
        <begin position="419"/>
        <end position="453"/>
    </location>
</feature>
<proteinExistence type="inferred from homology"/>
<dbReference type="Pfam" id="PF13041">
    <property type="entry name" value="PPR_2"/>
    <property type="match status" value="2"/>
</dbReference>
<dbReference type="GO" id="GO:0009451">
    <property type="term" value="P:RNA modification"/>
    <property type="evidence" value="ECO:0007669"/>
    <property type="project" value="InterPro"/>
</dbReference>
<accession>A0AAP0HND7</accession>
<protein>
    <recommendedName>
        <fullName evidence="6">Chlororespiratory reduction 4</fullName>
    </recommendedName>
</protein>
<feature type="repeat" description="PPR" evidence="3">
    <location>
        <begin position="282"/>
        <end position="312"/>
    </location>
</feature>
<dbReference type="SUPFAM" id="SSF48452">
    <property type="entry name" value="TPR-like"/>
    <property type="match status" value="1"/>
</dbReference>
<evidence type="ECO:0008006" key="6">
    <source>
        <dbReference type="Google" id="ProtNLM"/>
    </source>
</evidence>
<comment type="similarity">
    <text evidence="1">Belongs to the PPR family. PCMP-H subfamily.</text>
</comment>
<dbReference type="Pfam" id="PF12854">
    <property type="entry name" value="PPR_1"/>
    <property type="match status" value="1"/>
</dbReference>
<dbReference type="Gene3D" id="1.25.40.10">
    <property type="entry name" value="Tetratricopeptide repeat domain"/>
    <property type="match status" value="4"/>
</dbReference>
<keyword evidence="2" id="KW-0677">Repeat</keyword>
<dbReference type="PANTHER" id="PTHR47926:SF437">
    <property type="entry name" value="PENTACOTRIPEPTIDE-REPEAT REGION OF PRORP DOMAIN-CONTAINING PROTEIN"/>
    <property type="match status" value="1"/>
</dbReference>
<dbReference type="AlphaFoldDB" id="A0AAP0HND7"/>
<feature type="repeat" description="PPR" evidence="3">
    <location>
        <begin position="189"/>
        <end position="219"/>
    </location>
</feature>
<dbReference type="InterPro" id="IPR011990">
    <property type="entry name" value="TPR-like_helical_dom_sf"/>
</dbReference>
<reference evidence="4 5" key="1">
    <citation type="submission" date="2024-01" db="EMBL/GenBank/DDBJ databases">
        <title>Genome assemblies of Stephania.</title>
        <authorList>
            <person name="Yang L."/>
        </authorList>
    </citation>
    <scope>NUCLEOTIDE SEQUENCE [LARGE SCALE GENOMIC DNA]</scope>
    <source>
        <strain evidence="4">JXDWG</strain>
        <tissue evidence="4">Leaf</tissue>
    </source>
</reference>
<evidence type="ECO:0000256" key="2">
    <source>
        <dbReference type="ARBA" id="ARBA00022737"/>
    </source>
</evidence>
<dbReference type="InterPro" id="IPR046848">
    <property type="entry name" value="E_motif"/>
</dbReference>
<dbReference type="FunFam" id="1.25.40.10:FF:000333">
    <property type="entry name" value="Pentatricopeptide repeat-containing protein"/>
    <property type="match status" value="1"/>
</dbReference>
<dbReference type="FunFam" id="1.25.40.10:FF:000344">
    <property type="entry name" value="Pentatricopeptide repeat-containing protein"/>
    <property type="match status" value="1"/>
</dbReference>
<feature type="repeat" description="PPR" evidence="3">
    <location>
        <begin position="220"/>
        <end position="254"/>
    </location>
</feature>
<gene>
    <name evidence="4" type="ORF">Scep_026672</name>
</gene>
<evidence type="ECO:0000313" key="5">
    <source>
        <dbReference type="Proteomes" id="UP001419268"/>
    </source>
</evidence>
<dbReference type="InterPro" id="IPR046960">
    <property type="entry name" value="PPR_At4g14850-like_plant"/>
</dbReference>
<dbReference type="Pfam" id="PF01535">
    <property type="entry name" value="PPR"/>
    <property type="match status" value="5"/>
</dbReference>
<dbReference type="EMBL" id="JBBNAG010000011">
    <property type="protein sequence ID" value="KAK9095203.1"/>
    <property type="molecule type" value="Genomic_DNA"/>
</dbReference>
<dbReference type="PANTHER" id="PTHR47926">
    <property type="entry name" value="PENTATRICOPEPTIDE REPEAT-CONTAINING PROTEIN"/>
    <property type="match status" value="1"/>
</dbReference>